<protein>
    <submittedName>
        <fullName evidence="1">Uncharacterized protein</fullName>
    </submittedName>
</protein>
<proteinExistence type="predicted"/>
<gene>
    <name evidence="1" type="ORF">GALL_305000</name>
</gene>
<dbReference type="AlphaFoldDB" id="A0A1J5R6I5"/>
<sequence>MFNVSLAAVLETTACKMKVESSLKFAHVLSKSYTGQCIGLTSDKFLAGGEIALPTQLSRWHWIS</sequence>
<dbReference type="EMBL" id="MLJW01000412">
    <property type="protein sequence ID" value="OIQ87652.1"/>
    <property type="molecule type" value="Genomic_DNA"/>
</dbReference>
<organism evidence="1">
    <name type="scientific">mine drainage metagenome</name>
    <dbReference type="NCBI Taxonomy" id="410659"/>
    <lineage>
        <taxon>unclassified sequences</taxon>
        <taxon>metagenomes</taxon>
        <taxon>ecological metagenomes</taxon>
    </lineage>
</organism>
<accession>A0A1J5R6I5</accession>
<name>A0A1J5R6I5_9ZZZZ</name>
<comment type="caution">
    <text evidence="1">The sequence shown here is derived from an EMBL/GenBank/DDBJ whole genome shotgun (WGS) entry which is preliminary data.</text>
</comment>
<reference evidence="1" key="1">
    <citation type="submission" date="2016-10" db="EMBL/GenBank/DDBJ databases">
        <title>Sequence of Gallionella enrichment culture.</title>
        <authorList>
            <person name="Poehlein A."/>
            <person name="Muehling M."/>
            <person name="Daniel R."/>
        </authorList>
    </citation>
    <scope>NUCLEOTIDE SEQUENCE</scope>
</reference>
<evidence type="ECO:0000313" key="1">
    <source>
        <dbReference type="EMBL" id="OIQ87652.1"/>
    </source>
</evidence>